<reference evidence="3" key="1">
    <citation type="submission" date="2016-04" db="EMBL/GenBank/DDBJ databases">
        <authorList>
            <person name="Nguyen H.D."/>
            <person name="Kesanakurti P."/>
            <person name="Cullis J."/>
            <person name="Levesque C.A."/>
            <person name="Hambleton S."/>
        </authorList>
    </citation>
    <scope>NUCLEOTIDE SEQUENCE</scope>
    <source>
        <strain evidence="3">DAOMC 238032</strain>
    </source>
</reference>
<feature type="compositionally biased region" description="Polar residues" evidence="1">
    <location>
        <begin position="1012"/>
        <end position="1035"/>
    </location>
</feature>
<feature type="region of interest" description="Disordered" evidence="1">
    <location>
        <begin position="1180"/>
        <end position="1271"/>
    </location>
</feature>
<feature type="compositionally biased region" description="Basic and acidic residues" evidence="1">
    <location>
        <begin position="677"/>
        <end position="690"/>
    </location>
</feature>
<feature type="compositionally biased region" description="Polar residues" evidence="1">
    <location>
        <begin position="748"/>
        <end position="758"/>
    </location>
</feature>
<name>A0A177VH50_9BASI</name>
<dbReference type="EMBL" id="LWDD02000169">
    <property type="protein sequence ID" value="KAE8263136.1"/>
    <property type="molecule type" value="Genomic_DNA"/>
</dbReference>
<feature type="compositionally biased region" description="Low complexity" evidence="1">
    <location>
        <begin position="963"/>
        <end position="982"/>
    </location>
</feature>
<evidence type="ECO:0000313" key="4">
    <source>
        <dbReference type="Proteomes" id="UP000077671"/>
    </source>
</evidence>
<protein>
    <submittedName>
        <fullName evidence="3">Uncharacterized protein</fullName>
    </submittedName>
</protein>
<feature type="region of interest" description="Disordered" evidence="1">
    <location>
        <begin position="192"/>
        <end position="226"/>
    </location>
</feature>
<sequence length="1271" mass="134874">MTGMLPYILPCVELSSALFPDEASPPATGRATPTKPVQSSDLSVPGNMERSAEHTCFFTPLNIHIAAQPLPDSALAHTALFLAPVHPRNTVIATDLRKSTSLPSDAVYRPVPTPTVYSVFTTSAASSAGPQVSTGPDFQTLAALQGLLEAIRFVRENYARSSLCVHLRTDNEIAVRAWNHWIPRWDGTGAASQSDTFTSRGWPQLPGRPDTAPSRSTLKSFSSTPIPSSAQGLVIASGRSSDSSEGVADREIMFTALSTYSLQSTERANSDDVRRNTFRDFDHDNLSNANVQAPAPKALPSVSATGMNAGRNELNEPKLMPMGPPPIPRQIPASTYAAAYPLLRALAVLHRFFAHADDDAFTPNHKWNGRMRMTVSRLTPGKLNTVTAYLDEALRAKQMSASPSSSPTTTTLEVTRRNSSISQPFAVTTVAWGQKLSDTEKPGETMEEQRKLRARESSAESSSSSHRPGRLPAVPGLFWKRRPNTASADTVDSVFARSQHLGNEEMPNGVDLARRGSRTKAIFFRRSSLSSSAMLATGHGGENGTDSISYVASTPLMTPPSTNPTSPNVAITSSQRAAKYPTIPPAVDADSTDSQLVCPPSPGNPLGSIRCKPVPDLLPLPSSFRSNHGLSTDSNAAAVAARRRLTMLGLDLDLPGNSLNWERLEIGSRNASRSASRNKEHLTGSEERADDFLPALMAGLRGRNDTPIVARDSVDSNSRTISSPHRRTNSVKIDSLTERETSSRKRASTVTVTPTNLRSGEHEESAPNMGHQNSVAFPKVESKVLEASPAPAPAQKPTWRWADPKHSESIKLAPISGLVLDPSSGLYKVAASSSSSWPAWKWATPGQSSTVATPGHHSGQAHSAAVSATTSPALASSSASPANTRPPSISEAVRRARLTEQRPDASRAASPSAAFVIDVQQHETSSPHLASLTRTSSIVSGESGVGGVHQGSGAVTVDNRANAGWPQAPASASSSGRSGLAGNWKWSNDSQTRLERQKARAEELADLAASKQDVNGGSRRSSEASGNLPPSSLFSASPYGSAGPGTQTALTLSAAGSSNHIAPPSPGKPPALNLHEAMSLQQTMTATPRYTMRPQRSVPRLSNVPDAEHSVVQAPTAASAEETQTAPARAARAEFEDDDVLVDEHGSPIAVTDMVLSRERQLATAAWTASIAPLLSQQRDDLASEPRFSGDSNRQHSGAARHGQAPRTVVPATAADMAMTPLTEKAPLATTRVARSGTRSRILNSIQRPTVPADASTAMGSKLTARTTEFP</sequence>
<feature type="region of interest" description="Disordered" evidence="1">
    <location>
        <begin position="670"/>
        <end position="690"/>
    </location>
</feature>
<dbReference type="Proteomes" id="UP000077671">
    <property type="component" value="Unassembled WGS sequence"/>
</dbReference>
<feature type="region of interest" description="Disordered" evidence="1">
    <location>
        <begin position="433"/>
        <end position="477"/>
    </location>
</feature>
<dbReference type="AlphaFoldDB" id="A0A177VH50"/>
<feature type="compositionally biased region" description="Polar residues" evidence="1">
    <location>
        <begin position="213"/>
        <end position="226"/>
    </location>
</feature>
<feature type="compositionally biased region" description="Low complexity" evidence="1">
    <location>
        <begin position="863"/>
        <end position="882"/>
    </location>
</feature>
<evidence type="ECO:0000313" key="5">
    <source>
        <dbReference type="Proteomes" id="UP000836402"/>
    </source>
</evidence>
<comment type="caution">
    <text evidence="3">The sequence shown here is derived from an EMBL/GenBank/DDBJ whole genome shotgun (WGS) entry which is preliminary data.</text>
</comment>
<organism evidence="3 4">
    <name type="scientific">Tilletia caries</name>
    <name type="common">wheat bunt fungus</name>
    <dbReference type="NCBI Taxonomy" id="13290"/>
    <lineage>
        <taxon>Eukaryota</taxon>
        <taxon>Fungi</taxon>
        <taxon>Dikarya</taxon>
        <taxon>Basidiomycota</taxon>
        <taxon>Ustilaginomycotina</taxon>
        <taxon>Exobasidiomycetes</taxon>
        <taxon>Tilletiales</taxon>
        <taxon>Tilletiaceae</taxon>
        <taxon>Tilletia</taxon>
    </lineage>
</organism>
<dbReference type="EMBL" id="CAJHJG010004933">
    <property type="protein sequence ID" value="CAD6946140.1"/>
    <property type="molecule type" value="Genomic_DNA"/>
</dbReference>
<feature type="compositionally biased region" description="Polar residues" evidence="1">
    <location>
        <begin position="192"/>
        <end position="201"/>
    </location>
</feature>
<dbReference type="Proteomes" id="UP000836402">
    <property type="component" value="Unassembled WGS sequence"/>
</dbReference>
<gene>
    <name evidence="3" type="ORF">A4X03_0g1904</name>
    <name evidence="2" type="ORF">JKIAZH3_G1667</name>
</gene>
<feature type="compositionally biased region" description="Polar residues" evidence="1">
    <location>
        <begin position="1237"/>
        <end position="1248"/>
    </location>
</feature>
<reference evidence="2" key="3">
    <citation type="submission" date="2020-10" db="EMBL/GenBank/DDBJ databases">
        <authorList>
            <person name="Sedaghatjoo S."/>
        </authorList>
    </citation>
    <scope>NUCLEOTIDE SEQUENCE</scope>
    <source>
        <strain evidence="2">AZH3</strain>
    </source>
</reference>
<keyword evidence="5" id="KW-1185">Reference proteome</keyword>
<feature type="region of interest" description="Disordered" evidence="1">
    <location>
        <begin position="843"/>
        <end position="890"/>
    </location>
</feature>
<feature type="region of interest" description="Disordered" evidence="1">
    <location>
        <begin position="707"/>
        <end position="773"/>
    </location>
</feature>
<evidence type="ECO:0000256" key="1">
    <source>
        <dbReference type="SAM" id="MobiDB-lite"/>
    </source>
</evidence>
<evidence type="ECO:0000313" key="2">
    <source>
        <dbReference type="EMBL" id="CAD6946140.1"/>
    </source>
</evidence>
<accession>A0A177VH50</accession>
<feature type="compositionally biased region" description="Basic and acidic residues" evidence="1">
    <location>
        <begin position="437"/>
        <end position="458"/>
    </location>
</feature>
<evidence type="ECO:0000313" key="3">
    <source>
        <dbReference type="EMBL" id="KAE8263136.1"/>
    </source>
</evidence>
<feature type="region of interest" description="Disordered" evidence="1">
    <location>
        <begin position="23"/>
        <end position="47"/>
    </location>
</feature>
<proteinExistence type="predicted"/>
<reference evidence="3" key="2">
    <citation type="journal article" date="2019" name="IMA Fungus">
        <title>Genome sequencing and comparison of five Tilletia species to identify candidate genes for the detection of regulated species infecting wheat.</title>
        <authorList>
            <person name="Nguyen H.D.T."/>
            <person name="Sultana T."/>
            <person name="Kesanakurti P."/>
            <person name="Hambleton S."/>
        </authorList>
    </citation>
    <scope>NUCLEOTIDE SEQUENCE</scope>
    <source>
        <strain evidence="3">DAOMC 238032</strain>
    </source>
</reference>
<feature type="region of interest" description="Disordered" evidence="1">
    <location>
        <begin position="959"/>
        <end position="1049"/>
    </location>
</feature>
<feature type="compositionally biased region" description="Basic and acidic residues" evidence="1">
    <location>
        <begin position="992"/>
        <end position="1003"/>
    </location>
</feature>